<reference evidence="1 2" key="1">
    <citation type="journal article" date="2013" name="Genome Biol.">
        <title>Genome of Acanthamoeba castellanii highlights extensive lateral gene transfer and early evolution of tyrosine kinase signaling.</title>
        <authorList>
            <person name="Clarke M."/>
            <person name="Lohan A.J."/>
            <person name="Liu B."/>
            <person name="Lagkouvardos I."/>
            <person name="Roy S."/>
            <person name="Zafar N."/>
            <person name="Bertelli C."/>
            <person name="Schilde C."/>
            <person name="Kianianmomeni A."/>
            <person name="Burglin T.R."/>
            <person name="Frech C."/>
            <person name="Turcotte B."/>
            <person name="Kopec K.O."/>
            <person name="Synnott J.M."/>
            <person name="Choo C."/>
            <person name="Paponov I."/>
            <person name="Finkler A."/>
            <person name="Soon Heng Tan C."/>
            <person name="Hutchins A.P."/>
            <person name="Weinmeier T."/>
            <person name="Rattei T."/>
            <person name="Chu J.S."/>
            <person name="Gimenez G."/>
            <person name="Irimia M."/>
            <person name="Rigden D.J."/>
            <person name="Fitzpatrick D.A."/>
            <person name="Lorenzo-Morales J."/>
            <person name="Bateman A."/>
            <person name="Chiu C.H."/>
            <person name="Tang P."/>
            <person name="Hegemann P."/>
            <person name="Fromm H."/>
            <person name="Raoult D."/>
            <person name="Greub G."/>
            <person name="Miranda-Saavedra D."/>
            <person name="Chen N."/>
            <person name="Nash P."/>
            <person name="Ginger M.L."/>
            <person name="Horn M."/>
            <person name="Schaap P."/>
            <person name="Caler L."/>
            <person name="Loftus B."/>
        </authorList>
    </citation>
    <scope>NUCLEOTIDE SEQUENCE [LARGE SCALE GENOMIC DNA]</scope>
    <source>
        <strain evidence="1 2">Neff</strain>
    </source>
</reference>
<organism evidence="1 2">
    <name type="scientific">Acanthamoeba castellanii (strain ATCC 30010 / Neff)</name>
    <dbReference type="NCBI Taxonomy" id="1257118"/>
    <lineage>
        <taxon>Eukaryota</taxon>
        <taxon>Amoebozoa</taxon>
        <taxon>Discosea</taxon>
        <taxon>Longamoebia</taxon>
        <taxon>Centramoebida</taxon>
        <taxon>Acanthamoebidae</taxon>
        <taxon>Acanthamoeba</taxon>
    </lineage>
</organism>
<dbReference type="KEGG" id="acan:ACA1_240380"/>
<sequence>MPSSSSPRPRMTRVSLDDPRTWEGKNWPYQGKFLFHEPAFGQQAFNNRTNEKLYHVFTQIFGETKLWCTIDKWGLMRGSKDLVWRQGTPHPPSDADEAVETTAEAEAGAGAVAVAVAVKTTVDRPDWRWNLHPHWDWNPWVYQAMVDRGLPRMYQGIIALDDCPEEVGGHITIPGSAAYLPHWVTEHKMPHQHWKLVPVPENDALLRYTRRVPMRHGGSAQATASLGSC</sequence>
<dbReference type="PANTHER" id="PTHR31630">
    <property type="entry name" value="PHYTANOYL-COA DIOXYGENASE-RELATED-RELATED"/>
    <property type="match status" value="1"/>
</dbReference>
<keyword evidence="2" id="KW-1185">Reference proteome</keyword>
<gene>
    <name evidence="1" type="ORF">ACA1_240380</name>
</gene>
<evidence type="ECO:0000313" key="2">
    <source>
        <dbReference type="Proteomes" id="UP000011083"/>
    </source>
</evidence>
<name>L8GMA7_ACACF</name>
<accession>L8GMA7</accession>
<dbReference type="SUPFAM" id="SSF51197">
    <property type="entry name" value="Clavaminate synthase-like"/>
    <property type="match status" value="1"/>
</dbReference>
<dbReference type="AlphaFoldDB" id="L8GMA7"/>
<dbReference type="Proteomes" id="UP000011083">
    <property type="component" value="Unassembled WGS sequence"/>
</dbReference>
<dbReference type="GeneID" id="14914003"/>
<protein>
    <submittedName>
        <fullName evidence="1">Uncharacterized protein</fullName>
    </submittedName>
</protein>
<evidence type="ECO:0000313" key="1">
    <source>
        <dbReference type="EMBL" id="ELR13361.1"/>
    </source>
</evidence>
<proteinExistence type="predicted"/>
<dbReference type="VEuPathDB" id="AmoebaDB:ACA1_240380"/>
<dbReference type="PANTHER" id="PTHR31630:SF6">
    <property type="entry name" value="PHYTANOYL-COA DIOXYGENASE-RELATED"/>
    <property type="match status" value="1"/>
</dbReference>
<dbReference type="EMBL" id="KB008093">
    <property type="protein sequence ID" value="ELR13361.1"/>
    <property type="molecule type" value="Genomic_DNA"/>
</dbReference>
<dbReference type="RefSeq" id="XP_004335374.1">
    <property type="nucleotide sequence ID" value="XM_004335326.1"/>
</dbReference>